<organism evidence="2 3">
    <name type="scientific">Hibiscus sabdariffa</name>
    <name type="common">roselle</name>
    <dbReference type="NCBI Taxonomy" id="183260"/>
    <lineage>
        <taxon>Eukaryota</taxon>
        <taxon>Viridiplantae</taxon>
        <taxon>Streptophyta</taxon>
        <taxon>Embryophyta</taxon>
        <taxon>Tracheophyta</taxon>
        <taxon>Spermatophyta</taxon>
        <taxon>Magnoliopsida</taxon>
        <taxon>eudicotyledons</taxon>
        <taxon>Gunneridae</taxon>
        <taxon>Pentapetalae</taxon>
        <taxon>rosids</taxon>
        <taxon>malvids</taxon>
        <taxon>Malvales</taxon>
        <taxon>Malvaceae</taxon>
        <taxon>Malvoideae</taxon>
        <taxon>Hibiscus</taxon>
    </lineage>
</organism>
<protein>
    <submittedName>
        <fullName evidence="2">Uncharacterized protein</fullName>
    </submittedName>
</protein>
<comment type="caution">
    <text evidence="2">The sequence shown here is derived from an EMBL/GenBank/DDBJ whole genome shotgun (WGS) entry which is preliminary data.</text>
</comment>
<reference evidence="2 3" key="1">
    <citation type="journal article" date="2024" name="G3 (Bethesda)">
        <title>Genome assembly of Hibiscus sabdariffa L. provides insights into metabolisms of medicinal natural products.</title>
        <authorList>
            <person name="Kim T."/>
        </authorList>
    </citation>
    <scope>NUCLEOTIDE SEQUENCE [LARGE SCALE GENOMIC DNA]</scope>
    <source>
        <strain evidence="2">TK-2024</strain>
        <tissue evidence="2">Old leaves</tissue>
    </source>
</reference>
<accession>A0ABR1ZDR7</accession>
<dbReference type="EMBL" id="JBBPBN010001350">
    <property type="protein sequence ID" value="KAK8478551.1"/>
    <property type="molecule type" value="Genomic_DNA"/>
</dbReference>
<dbReference type="Proteomes" id="UP001396334">
    <property type="component" value="Unassembled WGS sequence"/>
</dbReference>
<name>A0ABR1ZDR7_9ROSI</name>
<keyword evidence="3" id="KW-1185">Reference proteome</keyword>
<dbReference type="Gene3D" id="3.80.10.10">
    <property type="entry name" value="Ribonuclease Inhibitor"/>
    <property type="match status" value="2"/>
</dbReference>
<dbReference type="SUPFAM" id="SSF52058">
    <property type="entry name" value="L domain-like"/>
    <property type="match status" value="1"/>
</dbReference>
<dbReference type="InterPro" id="IPR032675">
    <property type="entry name" value="LRR_dom_sf"/>
</dbReference>
<evidence type="ECO:0000313" key="3">
    <source>
        <dbReference type="Proteomes" id="UP001396334"/>
    </source>
</evidence>
<sequence>MARDIVCQESKHPGERSRLWNPKDVYQVLQNKRGTNLIEGIKLDMSQIDIIRLCPYVFENMFNLKHIHFYVPLHDWTCWNPKLIANGVDIASLPNELRYLWWEYYPFKSLSSEFNPKNLFVLKLYHGNMEQLWNEDYQDLVNLRVIDVSFSKKLRKIPNILGAINLRILCCEGCESLVELPCLNHLTYLETLQLDGCLNFKKLPELPNDIGELLLSNTKIKEVSDSIEHLVRLESLDFTNCPIVKFPKIPTNIEVLDLSGTQIEEVSSPLDPSSNLQCLSLSHTRVKNVSSNILKLESLISLDLSRCPVVKFPGVEVPSPILMFKRLECLRMVNCESLKVLSQLPPNLKYLNAHGCTSLEKVFFDHQNLRPFDGDADFFMIFSNCFGLNQDSIDNIEANVMLNIQSLAGEWASRYDRQLSPDSIPELICCFPGNKISANRFEHQSMNSSLHLKMAPSGTSVRRFLGFVICLVTDLTRCYRIENLKFNCEYQLAFAGGIEKFESEISFGRIQWTEQNCEGDHVLILCGTDMVREDKNYEEASFEFYIKHFNGDKEENIKVEKCGVHVFNQNFGSHEDANIEEADDRCATETRLSSIGGEEEDRGSKRLKYSHFSEDATSQ</sequence>
<dbReference type="PANTHER" id="PTHR11017">
    <property type="entry name" value="LEUCINE-RICH REPEAT-CONTAINING PROTEIN"/>
    <property type="match status" value="1"/>
</dbReference>
<proteinExistence type="predicted"/>
<feature type="region of interest" description="Disordered" evidence="1">
    <location>
        <begin position="590"/>
        <end position="619"/>
    </location>
</feature>
<gene>
    <name evidence="2" type="ORF">V6N11_057176</name>
</gene>
<evidence type="ECO:0000313" key="2">
    <source>
        <dbReference type="EMBL" id="KAK8478551.1"/>
    </source>
</evidence>
<dbReference type="InterPro" id="IPR044974">
    <property type="entry name" value="Disease_R_plants"/>
</dbReference>
<evidence type="ECO:0000256" key="1">
    <source>
        <dbReference type="SAM" id="MobiDB-lite"/>
    </source>
</evidence>
<dbReference type="PANTHER" id="PTHR11017:SF479">
    <property type="entry name" value="DISEASE RESISTANCE PROTEIN (TIR-NBS-LRR CLASS) FAMILY"/>
    <property type="match status" value="1"/>
</dbReference>